<dbReference type="InterPro" id="IPR050371">
    <property type="entry name" value="Fungal_virulence_M36"/>
</dbReference>
<feature type="compositionally biased region" description="Polar residues" evidence="13">
    <location>
        <begin position="22"/>
        <end position="35"/>
    </location>
</feature>
<dbReference type="PRINTS" id="PR00999">
    <property type="entry name" value="FUNGALYSIN"/>
</dbReference>
<dbReference type="GO" id="GO:0006508">
    <property type="term" value="P:proteolysis"/>
    <property type="evidence" value="ECO:0007669"/>
    <property type="project" value="UniProtKB-KW"/>
</dbReference>
<keyword evidence="5 11" id="KW-0479">Metal-binding</keyword>
<dbReference type="Proteomes" id="UP000271241">
    <property type="component" value="Unassembled WGS sequence"/>
</dbReference>
<dbReference type="PANTHER" id="PTHR33478:SF1">
    <property type="entry name" value="EXTRACELLULAR METALLOPROTEINASE MEP"/>
    <property type="match status" value="1"/>
</dbReference>
<dbReference type="InterPro" id="IPR001842">
    <property type="entry name" value="Peptidase_M36"/>
</dbReference>
<evidence type="ECO:0000256" key="13">
    <source>
        <dbReference type="SAM" id="MobiDB-lite"/>
    </source>
</evidence>
<dbReference type="Pfam" id="PF02128">
    <property type="entry name" value="Peptidase_M36"/>
    <property type="match status" value="1"/>
</dbReference>
<comment type="cofactor">
    <cofactor evidence="11">
        <name>Zn(2+)</name>
        <dbReference type="ChEBI" id="CHEBI:29105"/>
    </cofactor>
    <text evidence="11">Binds 1 zinc ion per subunit.</text>
</comment>
<keyword evidence="4 12" id="KW-0645">Protease</keyword>
<dbReference type="AlphaFoldDB" id="A0A4P9XPW2"/>
<evidence type="ECO:0000256" key="11">
    <source>
        <dbReference type="PIRSR" id="PIRSR601842-2"/>
    </source>
</evidence>
<keyword evidence="15" id="KW-1185">Reference proteome</keyword>
<evidence type="ECO:0000256" key="1">
    <source>
        <dbReference type="ARBA" id="ARBA00004613"/>
    </source>
</evidence>
<dbReference type="EC" id="3.4.24.-" evidence="12"/>
<dbReference type="InterPro" id="IPR027268">
    <property type="entry name" value="Peptidase_M4/M1_CTD_sf"/>
</dbReference>
<evidence type="ECO:0000313" key="15">
    <source>
        <dbReference type="Proteomes" id="UP000271241"/>
    </source>
</evidence>
<evidence type="ECO:0000256" key="8">
    <source>
        <dbReference type="ARBA" id="ARBA00023049"/>
    </source>
</evidence>
<dbReference type="EMBL" id="KZ992712">
    <property type="protein sequence ID" value="RKP07491.1"/>
    <property type="molecule type" value="Genomic_DNA"/>
</dbReference>
<evidence type="ECO:0000256" key="3">
    <source>
        <dbReference type="ARBA" id="ARBA00022525"/>
    </source>
</evidence>
<accession>A0A4P9XPW2</accession>
<dbReference type="OrthoDB" id="3227768at2759"/>
<keyword evidence="7 11" id="KW-0862">Zinc</keyword>
<feature type="binding site" evidence="11">
    <location>
        <position position="73"/>
    </location>
    <ligand>
        <name>Zn(2+)</name>
        <dbReference type="ChEBI" id="CHEBI:29105"/>
        <note>catalytic</note>
    </ligand>
</feature>
<reference evidence="15" key="1">
    <citation type="journal article" date="2018" name="Nat. Microbiol.">
        <title>Leveraging single-cell genomics to expand the fungal tree of life.</title>
        <authorList>
            <person name="Ahrendt S.R."/>
            <person name="Quandt C.A."/>
            <person name="Ciobanu D."/>
            <person name="Clum A."/>
            <person name="Salamov A."/>
            <person name="Andreopoulos B."/>
            <person name="Cheng J.F."/>
            <person name="Woyke T."/>
            <person name="Pelin A."/>
            <person name="Henrissat B."/>
            <person name="Reynolds N.K."/>
            <person name="Benny G.L."/>
            <person name="Smith M.E."/>
            <person name="James T.Y."/>
            <person name="Grigoriev I.V."/>
        </authorList>
    </citation>
    <scope>NUCLEOTIDE SEQUENCE [LARGE SCALE GENOMIC DNA]</scope>
    <source>
        <strain evidence="15">RSA 1356</strain>
    </source>
</reference>
<evidence type="ECO:0000256" key="2">
    <source>
        <dbReference type="ARBA" id="ARBA00006006"/>
    </source>
</evidence>
<proteinExistence type="inferred from homology"/>
<evidence type="ECO:0000256" key="6">
    <source>
        <dbReference type="ARBA" id="ARBA00022801"/>
    </source>
</evidence>
<evidence type="ECO:0000256" key="7">
    <source>
        <dbReference type="ARBA" id="ARBA00022833"/>
    </source>
</evidence>
<keyword evidence="3 12" id="KW-0964">Secreted</keyword>
<keyword evidence="8 12" id="KW-0482">Metalloprotease</keyword>
<keyword evidence="9 12" id="KW-0865">Zymogen</keyword>
<dbReference type="GO" id="GO:0005615">
    <property type="term" value="C:extracellular space"/>
    <property type="evidence" value="ECO:0007669"/>
    <property type="project" value="InterPro"/>
</dbReference>
<dbReference type="GO" id="GO:0008270">
    <property type="term" value="F:zinc ion binding"/>
    <property type="evidence" value="ECO:0007669"/>
    <property type="project" value="InterPro"/>
</dbReference>
<comment type="similarity">
    <text evidence="2 12">Belongs to the peptidase M36 family.</text>
</comment>
<protein>
    <recommendedName>
        <fullName evidence="12">Extracellular metalloproteinase</fullName>
        <ecNumber evidence="12">3.4.24.-</ecNumber>
    </recommendedName>
    <alternativeName>
        <fullName evidence="12">Fungalysin</fullName>
    </alternativeName>
</protein>
<keyword evidence="6 12" id="KW-0378">Hydrolase</keyword>
<dbReference type="PANTHER" id="PTHR33478">
    <property type="entry name" value="EXTRACELLULAR METALLOPROTEINASE MEP"/>
    <property type="match status" value="1"/>
</dbReference>
<sequence>MAGNFQEFNGNNGGEDEDAVQANAQDPSGINNANFYTPPDGERPRMRMYIWTITSPKRDCDFENAIIAHEYGHGISNRLTGGPANSDCLSWGESGGLGEGWSDFFGVWLQMQKNDTNTKTMTIGSYVNKKGIRRFPYSTNSSVNPTTYGYLNRPDWERVHAIGEVWGNILYQYYWNLVGKLGFSEDLVVDGLKLQPCRPTFVSARDAILQAEEQATDGSHRCEIWRAFSKRGVGPSAKSNDSAVVEDFSLPTGC</sequence>
<dbReference type="Gene3D" id="3.10.170.10">
    <property type="match status" value="1"/>
</dbReference>
<feature type="active site" evidence="10">
    <location>
        <position position="70"/>
    </location>
</feature>
<evidence type="ECO:0000256" key="12">
    <source>
        <dbReference type="RuleBase" id="RU364017"/>
    </source>
</evidence>
<dbReference type="GO" id="GO:0004222">
    <property type="term" value="F:metalloendopeptidase activity"/>
    <property type="evidence" value="ECO:0007669"/>
    <property type="project" value="InterPro"/>
</dbReference>
<comment type="subcellular location">
    <subcellularLocation>
        <location evidence="1 12">Secreted</location>
    </subcellularLocation>
</comment>
<feature type="compositionally biased region" description="Low complexity" evidence="13">
    <location>
        <begin position="1"/>
        <end position="10"/>
    </location>
</feature>
<feature type="binding site" evidence="11">
    <location>
        <position position="99"/>
    </location>
    <ligand>
        <name>Zn(2+)</name>
        <dbReference type="ChEBI" id="CHEBI:29105"/>
        <note>catalytic</note>
    </ligand>
</feature>
<dbReference type="Gene3D" id="1.10.390.10">
    <property type="entry name" value="Neutral Protease Domain 2"/>
    <property type="match status" value="1"/>
</dbReference>
<evidence type="ECO:0000256" key="10">
    <source>
        <dbReference type="PIRSR" id="PIRSR601842-1"/>
    </source>
</evidence>
<feature type="binding site" evidence="11">
    <location>
        <position position="69"/>
    </location>
    <ligand>
        <name>Zn(2+)</name>
        <dbReference type="ChEBI" id="CHEBI:29105"/>
        <note>catalytic</note>
    </ligand>
</feature>
<gene>
    <name evidence="14" type="ORF">THASP1DRAFT_34892</name>
</gene>
<evidence type="ECO:0000256" key="4">
    <source>
        <dbReference type="ARBA" id="ARBA00022670"/>
    </source>
</evidence>
<name>A0A4P9XPW2_9FUNG</name>
<evidence type="ECO:0000313" key="14">
    <source>
        <dbReference type="EMBL" id="RKP07491.1"/>
    </source>
</evidence>
<evidence type="ECO:0000256" key="9">
    <source>
        <dbReference type="ARBA" id="ARBA00023145"/>
    </source>
</evidence>
<evidence type="ECO:0000256" key="5">
    <source>
        <dbReference type="ARBA" id="ARBA00022723"/>
    </source>
</evidence>
<dbReference type="CDD" id="cd09596">
    <property type="entry name" value="M36"/>
    <property type="match status" value="1"/>
</dbReference>
<dbReference type="SUPFAM" id="SSF55486">
    <property type="entry name" value="Metalloproteases ('zincins'), catalytic domain"/>
    <property type="match status" value="1"/>
</dbReference>
<organism evidence="14 15">
    <name type="scientific">Thamnocephalis sphaerospora</name>
    <dbReference type="NCBI Taxonomy" id="78915"/>
    <lineage>
        <taxon>Eukaryota</taxon>
        <taxon>Fungi</taxon>
        <taxon>Fungi incertae sedis</taxon>
        <taxon>Zoopagomycota</taxon>
        <taxon>Zoopagomycotina</taxon>
        <taxon>Zoopagomycetes</taxon>
        <taxon>Zoopagales</taxon>
        <taxon>Sigmoideomycetaceae</taxon>
        <taxon>Thamnocephalis</taxon>
    </lineage>
</organism>
<feature type="region of interest" description="Disordered" evidence="13">
    <location>
        <begin position="1"/>
        <end position="38"/>
    </location>
</feature>